<keyword evidence="2" id="KW-1185">Reference proteome</keyword>
<dbReference type="RefSeq" id="WP_368637667.1">
    <property type="nucleotide sequence ID" value="NZ_JBFRHK010000013.1"/>
</dbReference>
<protein>
    <submittedName>
        <fullName evidence="1">Uncharacterized protein</fullName>
    </submittedName>
</protein>
<name>A0ABV3W1P3_9BACI</name>
<organism evidence="1 2">
    <name type="scientific">Lysinibacillus xylanilyticus</name>
    <dbReference type="NCBI Taxonomy" id="582475"/>
    <lineage>
        <taxon>Bacteria</taxon>
        <taxon>Bacillati</taxon>
        <taxon>Bacillota</taxon>
        <taxon>Bacilli</taxon>
        <taxon>Bacillales</taxon>
        <taxon>Bacillaceae</taxon>
        <taxon>Lysinibacillus</taxon>
    </lineage>
</organism>
<comment type="caution">
    <text evidence="1">The sequence shown here is derived from an EMBL/GenBank/DDBJ whole genome shotgun (WGS) entry which is preliminary data.</text>
</comment>
<sequence>MEIVGGFKVSKFVRPNQFSEQLCCHLNEDGSIVVDEAGRTS</sequence>
<dbReference type="InterPro" id="IPR036188">
    <property type="entry name" value="FAD/NAD-bd_sf"/>
</dbReference>
<accession>A0ABV3W1P3</accession>
<gene>
    <name evidence="1" type="ORF">AB1300_18480</name>
</gene>
<evidence type="ECO:0000313" key="2">
    <source>
        <dbReference type="Proteomes" id="UP001558534"/>
    </source>
</evidence>
<dbReference type="Gene3D" id="3.50.50.60">
    <property type="entry name" value="FAD/NAD(P)-binding domain"/>
    <property type="match status" value="1"/>
</dbReference>
<proteinExistence type="predicted"/>
<reference evidence="1 2" key="1">
    <citation type="submission" date="2024-07" db="EMBL/GenBank/DDBJ databases">
        <title>Characterization of a bacterium isolated from hydrolysated instant sea cucumber by whole-genome sequencing and metabolomics.</title>
        <authorList>
            <person name="Luo X."/>
            <person name="Zhang Z."/>
            <person name="Zheng Z."/>
            <person name="Zhang W."/>
            <person name="Ming T."/>
            <person name="Jiao L."/>
            <person name="Su X."/>
            <person name="Kong F."/>
            <person name="Xu J."/>
        </authorList>
    </citation>
    <scope>NUCLEOTIDE SEQUENCE [LARGE SCALE GENOMIC DNA]</scope>
    <source>
        <strain evidence="1 2">XL-2024</strain>
    </source>
</reference>
<evidence type="ECO:0000313" key="1">
    <source>
        <dbReference type="EMBL" id="MEX3747102.1"/>
    </source>
</evidence>
<dbReference type="Proteomes" id="UP001558534">
    <property type="component" value="Unassembled WGS sequence"/>
</dbReference>
<dbReference type="EMBL" id="JBFRHK010000013">
    <property type="protein sequence ID" value="MEX3747102.1"/>
    <property type="molecule type" value="Genomic_DNA"/>
</dbReference>